<feature type="transmembrane region" description="Helical" evidence="7">
    <location>
        <begin position="49"/>
        <end position="77"/>
    </location>
</feature>
<comment type="caution">
    <text evidence="9">The sequence shown here is derived from an EMBL/GenBank/DDBJ whole genome shotgun (WGS) entry which is preliminary data.</text>
</comment>
<dbReference type="Proteomes" id="UP000538147">
    <property type="component" value="Unassembled WGS sequence"/>
</dbReference>
<dbReference type="PANTHER" id="PTHR30506:SF3">
    <property type="entry name" value="UPF0126 INNER MEMBRANE PROTEIN YADS-RELATED"/>
    <property type="match status" value="1"/>
</dbReference>
<dbReference type="RefSeq" id="WP_184201736.1">
    <property type="nucleotide sequence ID" value="NZ_BMOX01000015.1"/>
</dbReference>
<dbReference type="Pfam" id="PF03458">
    <property type="entry name" value="Gly_transporter"/>
    <property type="match status" value="2"/>
</dbReference>
<feature type="transmembrane region" description="Helical" evidence="7">
    <location>
        <begin position="146"/>
        <end position="164"/>
    </location>
</feature>
<dbReference type="InterPro" id="IPR005115">
    <property type="entry name" value="Gly_transporter"/>
</dbReference>
<comment type="similarity">
    <text evidence="2">Belongs to the UPF0126 family.</text>
</comment>
<keyword evidence="6 7" id="KW-0472">Membrane</keyword>
<gene>
    <name evidence="9" type="ORF">FHS79_002970</name>
</gene>
<dbReference type="AlphaFoldDB" id="A0A841L718"/>
<keyword evidence="4 7" id="KW-0812">Transmembrane</keyword>
<evidence type="ECO:0000313" key="10">
    <source>
        <dbReference type="Proteomes" id="UP000538147"/>
    </source>
</evidence>
<evidence type="ECO:0000256" key="5">
    <source>
        <dbReference type="ARBA" id="ARBA00022989"/>
    </source>
</evidence>
<feature type="transmembrane region" description="Helical" evidence="7">
    <location>
        <begin position="84"/>
        <end position="101"/>
    </location>
</feature>
<name>A0A841L718_9SPHN</name>
<reference evidence="9 10" key="1">
    <citation type="submission" date="2020-08" db="EMBL/GenBank/DDBJ databases">
        <title>Genomic Encyclopedia of Type Strains, Phase IV (KMG-IV): sequencing the most valuable type-strain genomes for metagenomic binning, comparative biology and taxonomic classification.</title>
        <authorList>
            <person name="Goeker M."/>
        </authorList>
    </citation>
    <scope>NUCLEOTIDE SEQUENCE [LARGE SCALE GENOMIC DNA]</scope>
    <source>
        <strain evidence="9 10">DSM 102189</strain>
    </source>
</reference>
<keyword evidence="10" id="KW-1185">Reference proteome</keyword>
<feature type="transmembrane region" description="Helical" evidence="7">
    <location>
        <begin position="113"/>
        <end position="134"/>
    </location>
</feature>
<dbReference type="GO" id="GO:0005886">
    <property type="term" value="C:plasma membrane"/>
    <property type="evidence" value="ECO:0007669"/>
    <property type="project" value="UniProtKB-SubCell"/>
</dbReference>
<accession>A0A841L718</accession>
<comment type="subcellular location">
    <subcellularLocation>
        <location evidence="1">Cell membrane</location>
        <topology evidence="1">Multi-pass membrane protein</topology>
    </subcellularLocation>
</comment>
<feature type="domain" description="Glycine transporter" evidence="8">
    <location>
        <begin position="5"/>
        <end position="78"/>
    </location>
</feature>
<feature type="domain" description="Glycine transporter" evidence="8">
    <location>
        <begin position="88"/>
        <end position="159"/>
    </location>
</feature>
<evidence type="ECO:0000256" key="6">
    <source>
        <dbReference type="ARBA" id="ARBA00023136"/>
    </source>
</evidence>
<evidence type="ECO:0000313" key="9">
    <source>
        <dbReference type="EMBL" id="MBB6228779.1"/>
    </source>
</evidence>
<proteinExistence type="inferred from homology"/>
<sequence length="199" mass="20187">MLTELLDMAGVAVFAISGALAAARARQTIVTFAFFAAVTGVGGGTLRDLLIGAPVFWVGRSDYLGVSLVAAAAVWLIRAERWPLAALLWFDAIGMAAYAVIGADKALGYGLPALPAIVMGVLTASFGGIIRDVLAGEPSILLRPEIYVSAAALGATVHVGAVFLGAPLPLAAGLGVAAGFTLRALAIARGLKLPGYGRD</sequence>
<evidence type="ECO:0000256" key="7">
    <source>
        <dbReference type="SAM" id="Phobius"/>
    </source>
</evidence>
<keyword evidence="5 7" id="KW-1133">Transmembrane helix</keyword>
<evidence type="ECO:0000256" key="4">
    <source>
        <dbReference type="ARBA" id="ARBA00022692"/>
    </source>
</evidence>
<evidence type="ECO:0000259" key="8">
    <source>
        <dbReference type="Pfam" id="PF03458"/>
    </source>
</evidence>
<keyword evidence="3" id="KW-1003">Cell membrane</keyword>
<organism evidence="9 10">
    <name type="scientific">Polymorphobacter multimanifer</name>
    <dbReference type="NCBI Taxonomy" id="1070431"/>
    <lineage>
        <taxon>Bacteria</taxon>
        <taxon>Pseudomonadati</taxon>
        <taxon>Pseudomonadota</taxon>
        <taxon>Alphaproteobacteria</taxon>
        <taxon>Sphingomonadales</taxon>
        <taxon>Sphingosinicellaceae</taxon>
        <taxon>Polymorphobacter</taxon>
    </lineage>
</organism>
<evidence type="ECO:0000256" key="1">
    <source>
        <dbReference type="ARBA" id="ARBA00004651"/>
    </source>
</evidence>
<dbReference type="PANTHER" id="PTHR30506">
    <property type="entry name" value="INNER MEMBRANE PROTEIN"/>
    <property type="match status" value="1"/>
</dbReference>
<protein>
    <submittedName>
        <fullName evidence="9">Putative membrane protein YeiH</fullName>
    </submittedName>
</protein>
<dbReference type="EMBL" id="JACIIV010000024">
    <property type="protein sequence ID" value="MBB6228779.1"/>
    <property type="molecule type" value="Genomic_DNA"/>
</dbReference>
<evidence type="ECO:0000256" key="3">
    <source>
        <dbReference type="ARBA" id="ARBA00022475"/>
    </source>
</evidence>
<evidence type="ECO:0000256" key="2">
    <source>
        <dbReference type="ARBA" id="ARBA00008193"/>
    </source>
</evidence>